<evidence type="ECO:0000256" key="6">
    <source>
        <dbReference type="RuleBase" id="RU003936"/>
    </source>
</evidence>
<sequence length="112" mass="12367">MKEVVAIIRPEKLEEVKNALEEVGCHGMTVTEVKGRGRQLGITESYRGRDYRIDLLPKTKIEIVVNDEDLDKVVDTIVKSAQTGDIGDGKIFISGVEEVVRIRTGESGKKAV</sequence>
<dbReference type="KEGG" id="mmg:MTBMA_c10460"/>
<comment type="function">
    <text evidence="1">Could be involved in the regulation of nitrogen fixation.</text>
</comment>
<dbReference type="STRING" id="79929.MTBMA_c10460"/>
<dbReference type="GO" id="GO:0005524">
    <property type="term" value="F:ATP binding"/>
    <property type="evidence" value="ECO:0007669"/>
    <property type="project" value="TreeGrafter"/>
</dbReference>
<reference evidence="7 8" key="2">
    <citation type="journal article" date="2010" name="J. Bacteriol.">
        <title>Complete genome sequence of Methanothermobacter marburgensis, a methanoarchaeon model organism.</title>
        <authorList>
            <person name="Liesegang H."/>
            <person name="Kaster A.K."/>
            <person name="Wiezer A."/>
            <person name="Goenrich M."/>
            <person name="Wollherr A."/>
            <person name="Seedorf H."/>
            <person name="Gottschalk G."/>
            <person name="Thauer R.K."/>
        </authorList>
    </citation>
    <scope>NUCLEOTIDE SEQUENCE [LARGE SCALE GENOMIC DNA]</scope>
    <source>
        <strain evidence="8">ATCC BAA-927 / DSM 2133 / JCM 14651 / NBRC 100331 / OCM 82 / Marburg</strain>
    </source>
</reference>
<dbReference type="GO" id="GO:0005829">
    <property type="term" value="C:cytosol"/>
    <property type="evidence" value="ECO:0007669"/>
    <property type="project" value="TreeGrafter"/>
</dbReference>
<dbReference type="InterPro" id="IPR017918">
    <property type="entry name" value="N-reg_PII_CS"/>
</dbReference>
<dbReference type="InterPro" id="IPR015867">
    <property type="entry name" value="N-reg_PII/ATP_PRibTrfase_C"/>
</dbReference>
<keyword evidence="5" id="KW-0597">Phosphoprotein</keyword>
<name>D9PWP2_METTM</name>
<dbReference type="GO" id="GO:0030234">
    <property type="term" value="F:enzyme regulator activity"/>
    <property type="evidence" value="ECO:0007669"/>
    <property type="project" value="InterPro"/>
</dbReference>
<keyword evidence="2" id="KW-0805">Transcription regulation</keyword>
<evidence type="ECO:0000256" key="1">
    <source>
        <dbReference type="ARBA" id="ARBA00002440"/>
    </source>
</evidence>
<dbReference type="HOGENOM" id="CLU_082268_0_0_2"/>
<dbReference type="PROSITE" id="PS51343">
    <property type="entry name" value="PII_GLNB_DOM"/>
    <property type="match status" value="1"/>
</dbReference>
<evidence type="ECO:0000256" key="2">
    <source>
        <dbReference type="ARBA" id="ARBA00023015"/>
    </source>
</evidence>
<dbReference type="AlphaFoldDB" id="D9PWP2"/>
<reference key="1">
    <citation type="submission" date="2009-08" db="EMBL/GenBank/DDBJ databases">
        <title>The genome sequence of Methanothermobacter marburgensis.</title>
        <authorList>
            <person name="Kaster A."/>
            <person name="Seedorf H."/>
            <person name="Goenrich M."/>
            <person name="Wiezer A."/>
            <person name="Liesegang H."/>
            <person name="Thauer R."/>
            <person name="Gottschalk G."/>
        </authorList>
    </citation>
    <scope>NUCLEOTIDE SEQUENCE</scope>
    <source>
        <strain>Marburg</strain>
    </source>
</reference>
<dbReference type="GeneID" id="43707344"/>
<dbReference type="PaxDb" id="79929-MTBMA_c10460"/>
<dbReference type="PIRSF" id="PIRSF039144">
    <property type="entry name" value="GlnB"/>
    <property type="match status" value="1"/>
</dbReference>
<dbReference type="PANTHER" id="PTHR30115">
    <property type="entry name" value="NITROGEN REGULATORY PROTEIN P-II"/>
    <property type="match status" value="1"/>
</dbReference>
<dbReference type="PATRIC" id="fig|79929.8.peg.1026"/>
<dbReference type="SMART" id="SM00938">
    <property type="entry name" value="P-II"/>
    <property type="match status" value="1"/>
</dbReference>
<dbReference type="PROSITE" id="PS00638">
    <property type="entry name" value="PII_GLNB_CTER"/>
    <property type="match status" value="1"/>
</dbReference>
<dbReference type="InterPro" id="IPR002187">
    <property type="entry name" value="N-reg_PII"/>
</dbReference>
<gene>
    <name evidence="7" type="primary">glnK2</name>
    <name evidence="7" type="ordered locus">MTBMA_c10460</name>
</gene>
<evidence type="ECO:0000313" key="7">
    <source>
        <dbReference type="EMBL" id="ADL58640.1"/>
    </source>
</evidence>
<dbReference type="OrthoDB" id="10960at2157"/>
<keyword evidence="8" id="KW-1185">Reference proteome</keyword>
<dbReference type="PRINTS" id="PR00340">
    <property type="entry name" value="PIIGLNB"/>
</dbReference>
<dbReference type="Proteomes" id="UP000000345">
    <property type="component" value="Chromosome"/>
</dbReference>
<comment type="similarity">
    <text evidence="6">Belongs to the P(II) protein family.</text>
</comment>
<organism evidence="7 8">
    <name type="scientific">Methanothermobacter marburgensis (strain ATCC BAA-927 / DSM 2133 / JCM 14651 / NBRC 100331 / OCM 82 / Marburg)</name>
    <name type="common">Methanobacterium thermoautotrophicum</name>
    <dbReference type="NCBI Taxonomy" id="79929"/>
    <lineage>
        <taxon>Archaea</taxon>
        <taxon>Methanobacteriati</taxon>
        <taxon>Methanobacteriota</taxon>
        <taxon>Methanomada group</taxon>
        <taxon>Methanobacteria</taxon>
        <taxon>Methanobacteriales</taxon>
        <taxon>Methanobacteriaceae</taxon>
        <taxon>Methanothermobacter</taxon>
    </lineage>
</organism>
<dbReference type="GeneID" id="9704754"/>
<dbReference type="EMBL" id="CP001710">
    <property type="protein sequence ID" value="ADL58640.1"/>
    <property type="molecule type" value="Genomic_DNA"/>
</dbReference>
<protein>
    <submittedName>
        <fullName evidence="7">Nitrogen regulatory protein GlnK</fullName>
    </submittedName>
</protein>
<dbReference type="RefSeq" id="WP_013295863.1">
    <property type="nucleotide sequence ID" value="NC_014408.1"/>
</dbReference>
<dbReference type="Pfam" id="PF00543">
    <property type="entry name" value="P-II"/>
    <property type="match status" value="1"/>
</dbReference>
<evidence type="ECO:0000256" key="3">
    <source>
        <dbReference type="ARBA" id="ARBA00023163"/>
    </source>
</evidence>
<keyword evidence="4" id="KW-0535">Nitrogen fixation</keyword>
<dbReference type="Gene3D" id="3.30.70.120">
    <property type="match status" value="1"/>
</dbReference>
<feature type="modified residue" description="O-UMP-tyrosine" evidence="5">
    <location>
        <position position="51"/>
    </location>
</feature>
<dbReference type="InterPro" id="IPR011322">
    <property type="entry name" value="N-reg_PII-like_a/b"/>
</dbReference>
<evidence type="ECO:0000313" key="8">
    <source>
        <dbReference type="Proteomes" id="UP000000345"/>
    </source>
</evidence>
<dbReference type="GO" id="GO:0006808">
    <property type="term" value="P:regulation of nitrogen utilization"/>
    <property type="evidence" value="ECO:0007669"/>
    <property type="project" value="InterPro"/>
</dbReference>
<evidence type="ECO:0000256" key="5">
    <source>
        <dbReference type="PIRSR" id="PIRSR602187-50"/>
    </source>
</evidence>
<accession>D9PWP2</accession>
<proteinExistence type="inferred from homology"/>
<dbReference type="SUPFAM" id="SSF54913">
    <property type="entry name" value="GlnB-like"/>
    <property type="match status" value="1"/>
</dbReference>
<evidence type="ECO:0000256" key="4">
    <source>
        <dbReference type="ARBA" id="ARBA00023231"/>
    </source>
</evidence>
<keyword evidence="3" id="KW-0804">Transcription</keyword>
<dbReference type="PANTHER" id="PTHR30115:SF11">
    <property type="entry name" value="NITROGEN REGULATORY PROTEIN P-II HOMOLOG"/>
    <property type="match status" value="1"/>
</dbReference>